<accession>A0A368G3Q1</accession>
<dbReference type="AlphaFoldDB" id="A0A368G3Q1"/>
<comment type="caution">
    <text evidence="2">The sequence shown here is derived from an EMBL/GenBank/DDBJ whole genome shotgun (WGS) entry which is preliminary data.</text>
</comment>
<dbReference type="Pfam" id="PF00188">
    <property type="entry name" value="CAP"/>
    <property type="match status" value="1"/>
</dbReference>
<dbReference type="OrthoDB" id="5853246at2759"/>
<evidence type="ECO:0000313" key="2">
    <source>
        <dbReference type="EMBL" id="RCN37247.1"/>
    </source>
</evidence>
<organism evidence="2 3">
    <name type="scientific">Ancylostoma caninum</name>
    <name type="common">Dog hookworm</name>
    <dbReference type="NCBI Taxonomy" id="29170"/>
    <lineage>
        <taxon>Eukaryota</taxon>
        <taxon>Metazoa</taxon>
        <taxon>Ecdysozoa</taxon>
        <taxon>Nematoda</taxon>
        <taxon>Chromadorea</taxon>
        <taxon>Rhabditida</taxon>
        <taxon>Rhabditina</taxon>
        <taxon>Rhabditomorpha</taxon>
        <taxon>Strongyloidea</taxon>
        <taxon>Ancylostomatidae</taxon>
        <taxon>Ancylostomatinae</taxon>
        <taxon>Ancylostoma</taxon>
    </lineage>
</organism>
<keyword evidence="3" id="KW-1185">Reference proteome</keyword>
<dbReference type="InterPro" id="IPR035940">
    <property type="entry name" value="CAP_sf"/>
</dbReference>
<dbReference type="InterPro" id="IPR014044">
    <property type="entry name" value="CAP_dom"/>
</dbReference>
<dbReference type="CDD" id="cd05380">
    <property type="entry name" value="CAP_euk"/>
    <property type="match status" value="1"/>
</dbReference>
<feature type="domain" description="SCP" evidence="1">
    <location>
        <begin position="7"/>
        <end position="64"/>
    </location>
</feature>
<evidence type="ECO:0000313" key="3">
    <source>
        <dbReference type="Proteomes" id="UP000252519"/>
    </source>
</evidence>
<sequence>MRIPRFAEAIKEWWSPLEKTGVGEQNVYEAGKGIDSYAKMAYEGVTEIGCGVTTCTAKGKVVVDCRYNTFVPDGDQIYTTGVPCKGGCNGKGCSPLGGLCQQ</sequence>
<dbReference type="STRING" id="29170.A0A368G3Q1"/>
<reference evidence="2 3" key="1">
    <citation type="submission" date="2014-10" db="EMBL/GenBank/DDBJ databases">
        <title>Draft genome of the hookworm Ancylostoma caninum.</title>
        <authorList>
            <person name="Mitreva M."/>
        </authorList>
    </citation>
    <scope>NUCLEOTIDE SEQUENCE [LARGE SCALE GENOMIC DNA]</scope>
    <source>
        <strain evidence="2 3">Baltimore</strain>
    </source>
</reference>
<gene>
    <name evidence="2" type="ORF">ANCCAN_16860</name>
</gene>
<dbReference type="Gene3D" id="3.40.33.10">
    <property type="entry name" value="CAP"/>
    <property type="match status" value="1"/>
</dbReference>
<evidence type="ECO:0000259" key="1">
    <source>
        <dbReference type="Pfam" id="PF00188"/>
    </source>
</evidence>
<dbReference type="Proteomes" id="UP000252519">
    <property type="component" value="Unassembled WGS sequence"/>
</dbReference>
<dbReference type="EMBL" id="JOJR01000485">
    <property type="protein sequence ID" value="RCN37247.1"/>
    <property type="molecule type" value="Genomic_DNA"/>
</dbReference>
<name>A0A368G3Q1_ANCCA</name>
<protein>
    <recommendedName>
        <fullName evidence="1">SCP domain-containing protein</fullName>
    </recommendedName>
</protein>
<proteinExistence type="predicted"/>
<dbReference type="SUPFAM" id="SSF55797">
    <property type="entry name" value="PR-1-like"/>
    <property type="match status" value="1"/>
</dbReference>